<proteinExistence type="predicted"/>
<keyword evidence="3" id="KW-1185">Reference proteome</keyword>
<protein>
    <submittedName>
        <fullName evidence="2">Uncharacterized protein</fullName>
    </submittedName>
</protein>
<feature type="transmembrane region" description="Helical" evidence="1">
    <location>
        <begin position="47"/>
        <end position="70"/>
    </location>
</feature>
<dbReference type="KEGG" id="thd:BHV28_09340"/>
<reference evidence="2 3" key="1">
    <citation type="journal article" date="2010" name="Science">
        <title>Genomic comparison of the ants Camponotus floridanus and Harpegnathos saltator.</title>
        <authorList>
            <person name="Bonasio R."/>
            <person name="Zhang G."/>
            <person name="Ye C."/>
            <person name="Mutti N.S."/>
            <person name="Fang X."/>
            <person name="Qin N."/>
            <person name="Donahue G."/>
            <person name="Yang P."/>
            <person name="Li Q."/>
            <person name="Li C."/>
            <person name="Zhang P."/>
            <person name="Huang Z."/>
            <person name="Berger S.L."/>
            <person name="Reinberg D."/>
            <person name="Wang J."/>
            <person name="Liebig J."/>
        </authorList>
    </citation>
    <scope>NUCLEOTIDE SEQUENCE [LARGE SCALE GENOMIC DNA]</scope>
    <source>
        <strain evidence="2 3">Hsal</strain>
    </source>
</reference>
<reference evidence="2 3" key="2">
    <citation type="journal article" date="2016" name="Sci. Rep.">
        <title>The genome of Rhizobiales bacteria in predatory ants reveals urease gene functions but no genes for nitrogen fixation.</title>
        <authorList>
            <person name="Neuvonen M.M."/>
            <person name="Tamarit D."/>
            <person name="Naslund K."/>
            <person name="Liebig J."/>
            <person name="Feldhaar H."/>
            <person name="Moran N.A."/>
            <person name="Guy L."/>
            <person name="Andersson S.G."/>
        </authorList>
    </citation>
    <scope>NUCLEOTIDE SEQUENCE [LARGE SCALE GENOMIC DNA]</scope>
    <source>
        <strain evidence="2 3">Hsal</strain>
    </source>
</reference>
<evidence type="ECO:0000313" key="3">
    <source>
        <dbReference type="Proteomes" id="UP000188912"/>
    </source>
</evidence>
<keyword evidence="1" id="KW-0812">Transmembrane</keyword>
<name>A0A1U9JUU6_9HYPH</name>
<dbReference type="STRING" id="1902579.BHV28_09340"/>
<dbReference type="EMBL" id="CP017315">
    <property type="protein sequence ID" value="AQS41630.1"/>
    <property type="molecule type" value="Genomic_DNA"/>
</dbReference>
<dbReference type="AlphaFoldDB" id="A0A1U9JUU6"/>
<accession>A0A1U9JUU6</accession>
<keyword evidence="1" id="KW-1133">Transmembrane helix</keyword>
<evidence type="ECO:0000256" key="1">
    <source>
        <dbReference type="SAM" id="Phobius"/>
    </source>
</evidence>
<keyword evidence="1" id="KW-0472">Membrane</keyword>
<organism evidence="2 3">
    <name type="scientific">Candidatus Tokpelaia hoelldobleri</name>
    <dbReference type="NCBI Taxonomy" id="1902579"/>
    <lineage>
        <taxon>Bacteria</taxon>
        <taxon>Pseudomonadati</taxon>
        <taxon>Pseudomonadota</taxon>
        <taxon>Alphaproteobacteria</taxon>
        <taxon>Hyphomicrobiales</taxon>
        <taxon>Candidatus Tokpelaia</taxon>
    </lineage>
</organism>
<sequence>MLLQHKKIRFSRKDVKKLQSFPSACTPDGIKLTLTRKYKKCKPLWRAVRACLFVVFAFLCLTVVILKVGIRGEILVGKMQEIVREKLGDFATAEIRDARLSLDNHFRIALEAEDVTVHGLKGNVALDHIGSVRVSLSTLALLQGKVRVIGGGMSGTEFTLLQNPQNTDVAPIQGSALSTDLAAMENMIFPALDGFLGLFDRQQTRWLDLEDITFNSRIGGKESRLSINWLTVYNKKDNIDIDARLGWQEQTFALSGAIWRDAQRNAEKFNIMVKNNAFHLGAADGVSPYLPDGRVNSRYFRLRGAASAVLEGVRQQGGTPASLVMSVALANGSTDMSSQTDMDTHLYSTMRYVFGNHTLEIGASRVKLGGLDIPFIAMVQQVEPDSDGHERYKFTALAEDAASAPQASPAPPMGFTAELDGMVKPFSGQVAVDMLKLQSGDEYLAGTGKLRFGEGSPETIFVLQTLSMSVDKVKQLWPVNLTPDTRAWVLSHIFGGSVANASIELAFPSGFFKPGAPPPLMSGKELKLQADLNNVRSDLVGELPPLREAFARLTLHGSTTQIDLERATAYIGDGRSVQVTKGEMLMPWRPGEPLVADLSVHVSGEATAMGVLAGYKPVNIVQKIPFDMQETTGNIDLALKLNFPMGKHIETENIVWNADFAFRDFSLKQPLQDKITVAKAHGHVHADRQEIALDGDALLNGVPAHVDMAWPLKVNDTQSTLKPVREKITLSLDNALRKKLFPGLESFIDGIVSVDVGPEKNGQRSIIADLSKAGVEIPWIGWKKGAGIAATAEMTVPAAFDTVQNMEINDFHLKGATFEMAGRLDIRNRDFSAATFSKIVLNNQDNVQLSVRRNGNDYQVNLSGKMFDARSVIKQFGSGQGAAGGAAEKLAGAVTLNAKFDKVSGFYNETLSDFTASYQQSRTGDIRLDAKALAQEQYAVSAQFLQQKGTRALRAEALDAGTFMRFMNFYDKAHGGRLEARLNAQNNAPLSGPVSLYNFQIVNEPKLASIVSSKPVEGGKSLNDSVKERIDVAQVVVERAFSHITRGDNFLAIDQGVVRGPTIGATFQGIVYDSKGNIAMTGTFMPAYGLNRIFGNLPIIGAVLGNGRDGGLIGITFKVEGSARTPRVVVNPISAIAPGVFRSIFEFK</sequence>
<dbReference type="Proteomes" id="UP000188912">
    <property type="component" value="Chromosome"/>
</dbReference>
<evidence type="ECO:0000313" key="2">
    <source>
        <dbReference type="EMBL" id="AQS41630.1"/>
    </source>
</evidence>
<gene>
    <name evidence="2" type="ORF">BHV28_09340</name>
</gene>